<dbReference type="EMBL" id="FTNK01000034">
    <property type="protein sequence ID" value="SIR69131.1"/>
    <property type="molecule type" value="Genomic_DNA"/>
</dbReference>
<protein>
    <submittedName>
        <fullName evidence="1">Uncharacterized protein</fullName>
    </submittedName>
</protein>
<keyword evidence="2" id="KW-1185">Reference proteome</keyword>
<dbReference type="Proteomes" id="UP000186666">
    <property type="component" value="Unassembled WGS sequence"/>
</dbReference>
<name>A0ABY1KGR3_9BACL</name>
<evidence type="ECO:0000313" key="1">
    <source>
        <dbReference type="EMBL" id="SIR69131.1"/>
    </source>
</evidence>
<gene>
    <name evidence="1" type="ORF">SAMN05421578_13421</name>
</gene>
<evidence type="ECO:0000313" key="2">
    <source>
        <dbReference type="Proteomes" id="UP000186666"/>
    </source>
</evidence>
<comment type="caution">
    <text evidence="1">The sequence shown here is derived from an EMBL/GenBank/DDBJ whole genome shotgun (WGS) entry which is preliminary data.</text>
</comment>
<sequence length="67" mass="8208">MFPYLQEIHQFSYSDYSFMPRGYYNSPYSERWWFWSNGALESIKGMLSIHRNTQVTAKIRTKMSRMR</sequence>
<accession>A0ABY1KGR3</accession>
<reference evidence="1 2" key="1">
    <citation type="submission" date="2017-01" db="EMBL/GenBank/DDBJ databases">
        <authorList>
            <person name="Varghese N."/>
            <person name="Submissions S."/>
        </authorList>
    </citation>
    <scope>NUCLEOTIDE SEQUENCE [LARGE SCALE GENOMIC DNA]</scope>
    <source>
        <strain evidence="1 2">ATCC 23464</strain>
    </source>
</reference>
<organism evidence="1 2">
    <name type="scientific">Paenibacillus macquariensis</name>
    <dbReference type="NCBI Taxonomy" id="948756"/>
    <lineage>
        <taxon>Bacteria</taxon>
        <taxon>Bacillati</taxon>
        <taxon>Bacillota</taxon>
        <taxon>Bacilli</taxon>
        <taxon>Bacillales</taxon>
        <taxon>Paenibacillaceae</taxon>
        <taxon>Paenibacillus</taxon>
    </lineage>
</organism>
<proteinExistence type="predicted"/>